<accession>A0ABM9D934</accession>
<evidence type="ECO:0000313" key="9">
    <source>
        <dbReference type="Proteomes" id="UP001295463"/>
    </source>
</evidence>
<keyword evidence="4" id="KW-0233">DNA recombination</keyword>
<comment type="similarity">
    <text evidence="1">Belongs to the 'phage' integrase family.</text>
</comment>
<dbReference type="InterPro" id="IPR050808">
    <property type="entry name" value="Phage_Integrase"/>
</dbReference>
<sequence>MPKRITPLSDVQIKNAKPKVQAYKLMDGFGLYLLVSPTGGKLWRFDYRFGDKRLVMAIGAYPAVTLADARKRRDSARELLANGIDPGAVKKAQKVAVLASSENCFETVAREWHDKFSGQWSPGHAVTIMDRLTRDVFPWIGSKPVSEVRPLDLLAILRRVEGRGALETAHRIRTICGQVLRYATATGRAERDFAADLRGALPPVREKHHAALTDPKEVAELLRAIEGFKGTFHVKCALKLAPMLFVRPGELRQMEWSELDLDGAQWNIPAEKMKMKIPHIVPLAKQAVEVLRELQPLTGYGRYVFPCHRSPLRPMTNNAVNAALRRMGYTSDEMTGHGFRAMARTILDEVLQVRPDYIEHQLAHAVKDPNGRAYNRTAHLAERRKMMQQWADYLDGLKAGAKVIPLKRTA</sequence>
<dbReference type="InterPro" id="IPR025166">
    <property type="entry name" value="Integrase_DNA_bind_dom"/>
</dbReference>
<evidence type="ECO:0000259" key="7">
    <source>
        <dbReference type="PROSITE" id="PS51900"/>
    </source>
</evidence>
<dbReference type="InterPro" id="IPR044068">
    <property type="entry name" value="CB"/>
</dbReference>
<feature type="domain" description="Core-binding (CB)" evidence="7">
    <location>
        <begin position="103"/>
        <end position="184"/>
    </location>
</feature>
<dbReference type="InterPro" id="IPR013762">
    <property type="entry name" value="Integrase-like_cat_sf"/>
</dbReference>
<evidence type="ECO:0000256" key="1">
    <source>
        <dbReference type="ARBA" id="ARBA00008857"/>
    </source>
</evidence>
<evidence type="ECO:0000256" key="4">
    <source>
        <dbReference type="ARBA" id="ARBA00023172"/>
    </source>
</evidence>
<dbReference type="SUPFAM" id="SSF56349">
    <property type="entry name" value="DNA breaking-rejoining enzymes"/>
    <property type="match status" value="1"/>
</dbReference>
<evidence type="ECO:0000256" key="3">
    <source>
        <dbReference type="ARBA" id="ARBA00023125"/>
    </source>
</evidence>
<dbReference type="Pfam" id="PF00589">
    <property type="entry name" value="Phage_integrase"/>
    <property type="match status" value="1"/>
</dbReference>
<dbReference type="Gene3D" id="3.30.160.390">
    <property type="entry name" value="Integrase, DNA-binding domain"/>
    <property type="match status" value="1"/>
</dbReference>
<dbReference type="InterPro" id="IPR011010">
    <property type="entry name" value="DNA_brk_join_enz"/>
</dbReference>
<keyword evidence="9" id="KW-1185">Reference proteome</keyword>
<dbReference type="PROSITE" id="PS51900">
    <property type="entry name" value="CB"/>
    <property type="match status" value="1"/>
</dbReference>
<dbReference type="InterPro" id="IPR010998">
    <property type="entry name" value="Integrase_recombinase_N"/>
</dbReference>
<dbReference type="RefSeq" id="WP_305732527.1">
    <property type="nucleotide sequence ID" value="NZ_OW150024.1"/>
</dbReference>
<evidence type="ECO:0000313" key="8">
    <source>
        <dbReference type="EMBL" id="CAH2031723.1"/>
    </source>
</evidence>
<keyword evidence="3 5" id="KW-0238">DNA-binding</keyword>
<keyword evidence="2" id="KW-0229">DNA integration</keyword>
<feature type="domain" description="Tyr recombinase" evidence="6">
    <location>
        <begin position="207"/>
        <end position="392"/>
    </location>
</feature>
<dbReference type="Pfam" id="PF13356">
    <property type="entry name" value="Arm-DNA-bind_3"/>
    <property type="match status" value="1"/>
</dbReference>
<dbReference type="EMBL" id="OW150024">
    <property type="protein sequence ID" value="CAH2031723.1"/>
    <property type="molecule type" value="Genomic_DNA"/>
</dbReference>
<evidence type="ECO:0000259" key="6">
    <source>
        <dbReference type="PROSITE" id="PS51898"/>
    </source>
</evidence>
<organism evidence="8 9">
    <name type="scientific">Trichlorobacter ammonificans</name>
    <dbReference type="NCBI Taxonomy" id="2916410"/>
    <lineage>
        <taxon>Bacteria</taxon>
        <taxon>Pseudomonadati</taxon>
        <taxon>Thermodesulfobacteriota</taxon>
        <taxon>Desulfuromonadia</taxon>
        <taxon>Geobacterales</taxon>
        <taxon>Geobacteraceae</taxon>
        <taxon>Trichlorobacter</taxon>
    </lineage>
</organism>
<dbReference type="PROSITE" id="PS51898">
    <property type="entry name" value="TYR_RECOMBINASE"/>
    <property type="match status" value="1"/>
</dbReference>
<dbReference type="Pfam" id="PF22022">
    <property type="entry name" value="Phage_int_M"/>
    <property type="match status" value="1"/>
</dbReference>
<evidence type="ECO:0000256" key="5">
    <source>
        <dbReference type="PROSITE-ProRule" id="PRU01248"/>
    </source>
</evidence>
<dbReference type="InterPro" id="IPR053876">
    <property type="entry name" value="Phage_int_M"/>
</dbReference>
<dbReference type="InterPro" id="IPR038488">
    <property type="entry name" value="Integrase_DNA-bd_sf"/>
</dbReference>
<dbReference type="PANTHER" id="PTHR30629">
    <property type="entry name" value="PROPHAGE INTEGRASE"/>
    <property type="match status" value="1"/>
</dbReference>
<dbReference type="Gene3D" id="1.10.443.10">
    <property type="entry name" value="Intergrase catalytic core"/>
    <property type="match status" value="1"/>
</dbReference>
<proteinExistence type="inferred from homology"/>
<dbReference type="Proteomes" id="UP001295463">
    <property type="component" value="Chromosome"/>
</dbReference>
<evidence type="ECO:0000256" key="2">
    <source>
        <dbReference type="ARBA" id="ARBA00022908"/>
    </source>
</evidence>
<gene>
    <name evidence="8" type="ORF">GEAMG1_1891</name>
</gene>
<dbReference type="Gene3D" id="1.10.150.130">
    <property type="match status" value="1"/>
</dbReference>
<dbReference type="CDD" id="cd00801">
    <property type="entry name" value="INT_P4_C"/>
    <property type="match status" value="1"/>
</dbReference>
<dbReference type="PANTHER" id="PTHR30629:SF2">
    <property type="entry name" value="PROPHAGE INTEGRASE INTS-RELATED"/>
    <property type="match status" value="1"/>
</dbReference>
<protein>
    <submittedName>
        <fullName evidence="8">Integrase, bacteriophage P4-type</fullName>
    </submittedName>
</protein>
<reference evidence="8 9" key="1">
    <citation type="submission" date="2022-03" db="EMBL/GenBank/DDBJ databases">
        <authorList>
            <person name="Koch H."/>
        </authorList>
    </citation>
    <scope>NUCLEOTIDE SEQUENCE [LARGE SCALE GENOMIC DNA]</scope>
    <source>
        <strain evidence="8 9">G1</strain>
    </source>
</reference>
<dbReference type="InterPro" id="IPR002104">
    <property type="entry name" value="Integrase_catalytic"/>
</dbReference>
<name>A0ABM9D934_9BACT</name>